<keyword evidence="6 8" id="KW-0472">Membrane</keyword>
<dbReference type="InterPro" id="IPR036640">
    <property type="entry name" value="ABC1_TM_sf"/>
</dbReference>
<feature type="transmembrane region" description="Helical" evidence="8">
    <location>
        <begin position="741"/>
        <end position="762"/>
    </location>
</feature>
<evidence type="ECO:0000256" key="4">
    <source>
        <dbReference type="ARBA" id="ARBA00022840"/>
    </source>
</evidence>
<evidence type="ECO:0000256" key="7">
    <source>
        <dbReference type="SAM" id="MobiDB-lite"/>
    </source>
</evidence>
<keyword evidence="5 8" id="KW-1133">Transmembrane helix</keyword>
<feature type="domain" description="ABC transmembrane type-1" evidence="10">
    <location>
        <begin position="34"/>
        <end position="314"/>
    </location>
</feature>
<dbReference type="PANTHER" id="PTHR43394:SF1">
    <property type="entry name" value="ATP-BINDING CASSETTE SUB-FAMILY B MEMBER 10, MITOCHONDRIAL"/>
    <property type="match status" value="1"/>
</dbReference>
<feature type="transmembrane region" description="Helical" evidence="8">
    <location>
        <begin position="955"/>
        <end position="976"/>
    </location>
</feature>
<dbReference type="SUPFAM" id="SSF90123">
    <property type="entry name" value="ABC transporter transmembrane region"/>
    <property type="match status" value="2"/>
</dbReference>
<comment type="subcellular location">
    <subcellularLocation>
        <location evidence="1">Cell membrane</location>
        <topology evidence="1">Multi-pass membrane protein</topology>
    </subcellularLocation>
</comment>
<proteinExistence type="predicted"/>
<feature type="transmembrane region" description="Helical" evidence="8">
    <location>
        <begin position="33"/>
        <end position="57"/>
    </location>
</feature>
<evidence type="ECO:0000256" key="8">
    <source>
        <dbReference type="SAM" id="Phobius"/>
    </source>
</evidence>
<organism evidence="11 12">
    <name type="scientific">Actinacidiphila polyblastidii</name>
    <dbReference type="NCBI Taxonomy" id="3110430"/>
    <lineage>
        <taxon>Bacteria</taxon>
        <taxon>Bacillati</taxon>
        <taxon>Actinomycetota</taxon>
        <taxon>Actinomycetes</taxon>
        <taxon>Kitasatosporales</taxon>
        <taxon>Streptomycetaceae</taxon>
        <taxon>Actinacidiphila</taxon>
    </lineage>
</organism>
<evidence type="ECO:0000259" key="9">
    <source>
        <dbReference type="PROSITE" id="PS50893"/>
    </source>
</evidence>
<protein>
    <submittedName>
        <fullName evidence="11">ABC transporter ATP-binding protein</fullName>
    </submittedName>
</protein>
<dbReference type="RefSeq" id="WP_330794009.1">
    <property type="nucleotide sequence ID" value="NZ_JAZEWV010000005.1"/>
</dbReference>
<dbReference type="Gene3D" id="1.20.1560.10">
    <property type="entry name" value="ABC transporter type 1, transmembrane domain"/>
    <property type="match status" value="2"/>
</dbReference>
<dbReference type="InterPro" id="IPR003439">
    <property type="entry name" value="ABC_transporter-like_ATP-bd"/>
</dbReference>
<dbReference type="InterPro" id="IPR039421">
    <property type="entry name" value="Type_1_exporter"/>
</dbReference>
<evidence type="ECO:0000256" key="6">
    <source>
        <dbReference type="ARBA" id="ARBA00023136"/>
    </source>
</evidence>
<dbReference type="GO" id="GO:0005524">
    <property type="term" value="F:ATP binding"/>
    <property type="evidence" value="ECO:0007669"/>
    <property type="project" value="UniProtKB-KW"/>
</dbReference>
<feature type="transmembrane region" description="Helical" evidence="8">
    <location>
        <begin position="708"/>
        <end position="729"/>
    </location>
</feature>
<evidence type="ECO:0000256" key="1">
    <source>
        <dbReference type="ARBA" id="ARBA00004651"/>
    </source>
</evidence>
<feature type="transmembrane region" description="Helical" evidence="8">
    <location>
        <begin position="69"/>
        <end position="89"/>
    </location>
</feature>
<feature type="region of interest" description="Disordered" evidence="7">
    <location>
        <begin position="628"/>
        <end position="648"/>
    </location>
</feature>
<feature type="transmembrane region" description="Helical" evidence="8">
    <location>
        <begin position="848"/>
        <end position="866"/>
    </location>
</feature>
<sequence>MTTARPRTATKDDPEQGWLRRLLAYCWLYKRNVLLSLGASLGGMAVTALVPLVPKLIIDDVIVKHDKPLMPWAVALIAAAAVVYVLTYVRRYYGGRLALDVQHDMRNEMFRTIMRLDGRKQDELSTGQVVGRATSDLQLIQGLLFMTPMMIGNLLLFLLSLVVMLTLSPLLTLVALAVAPALWFIADRSRKRLFPATWYAQGQAAAVAGIVDGSVTGVRVVKGFGQEQQEMEKLETVSRRLFAGRLRTIRLSARYTPALQAVPSLGQIGMLALGGWMAARGQITLGTFVAFSTYLAQLTGPVRMLTMMLTVGQQARAGVERVLELIDTRPTLEEGTGALPSDAPATVEFDHVSFGYTKERPVLDGFSLTVAPGETVAVVGASGSGKSTVSLLLPRLYDVTGGAVRIGGTDVRDLTFDSLRGAIGMVPEDSFLFSDSVRANIAYGNPDATDEQVRSAARAAQADGFISALPDGYATVVGEQGLTLSGGQRQRVALARAILTDPRLLLLDDATSAVDARVEAEIFDALREVMQGRTTLLIAHRRSTLALADRIAVLDGGRLSDVGTHEELEERSPLYRALLTDPEALGADVVSIDPAAAAARAASAPAASSLPKDAGTAITPELWPADRRAAADARSAPAGGAAPAASGAGGRGGMAGALAGMPATPDLLAKVDALPPADDTPDVDEHAASAADQHFGLGSLLRGFRAPLVISLLLVAVDAFAGLLLPVLIRHGIDAGVRRQALGAVWAASLIGLGLVIAQWLAEWGSTLLTGRTGERVLYALRVKIFAHLHRLGLDFYERELTGRIMTRMTTDVDALSTFLQTGLVTALVSVLTFGGILVALLALDVELALLVFATLPLLIAATWIFRRKSVKAYELARERVAVVNADLQEHVAGLRVVQAFRGQQHGAERFSRRSDDYRTARVRGQFLISVYFPFVQLLSSAAAALVLIVGAHRVSAGTLTAGALVAYLLYIDLFFSPVQQLSQVFDGYQQASVSLGRIRELLHETTATPAAPSPRPVTALEGDVEFRNVHFRYGGADAEGAEALAGISLRIPAGQTVAFVGETGAGKSTLVKMVARYYDPTGGAVLVDGSDIRDLDLAAYRQRLGVVPQEPYLFPGTVRDAIAYGRMDADDAEVEAAARAVGADAMIATLEGGYLHQVAERGRNLSAGQRQLIALARAQLVDPAVLLLDEATAALDLATEALVNRAADRLAVRRTTLVVAHRLSTAARADRVIVLDHGQVVEDGTHEALLARDGHYAALWRTFTGEVRAAA</sequence>
<dbReference type="InterPro" id="IPR027417">
    <property type="entry name" value="P-loop_NTPase"/>
</dbReference>
<evidence type="ECO:0000256" key="3">
    <source>
        <dbReference type="ARBA" id="ARBA00022741"/>
    </source>
</evidence>
<feature type="domain" description="ABC transporter" evidence="9">
    <location>
        <begin position="347"/>
        <end position="581"/>
    </location>
</feature>
<dbReference type="InterPro" id="IPR011527">
    <property type="entry name" value="ABC1_TM_dom"/>
</dbReference>
<dbReference type="Pfam" id="PF00664">
    <property type="entry name" value="ABC_membrane"/>
    <property type="match status" value="2"/>
</dbReference>
<dbReference type="Pfam" id="PF00005">
    <property type="entry name" value="ABC_tran"/>
    <property type="match status" value="2"/>
</dbReference>
<dbReference type="Gene3D" id="3.40.50.300">
    <property type="entry name" value="P-loop containing nucleotide triphosphate hydrolases"/>
    <property type="match status" value="2"/>
</dbReference>
<keyword evidence="4 11" id="KW-0067">ATP-binding</keyword>
<dbReference type="EMBL" id="JAZEWV010000005">
    <property type="protein sequence ID" value="MEE4542085.1"/>
    <property type="molecule type" value="Genomic_DNA"/>
</dbReference>
<feature type="compositionally biased region" description="Low complexity" evidence="7">
    <location>
        <begin position="632"/>
        <end position="646"/>
    </location>
</feature>
<evidence type="ECO:0000259" key="10">
    <source>
        <dbReference type="PROSITE" id="PS50929"/>
    </source>
</evidence>
<dbReference type="PROSITE" id="PS50929">
    <property type="entry name" value="ABC_TM1F"/>
    <property type="match status" value="2"/>
</dbReference>
<dbReference type="InterPro" id="IPR003593">
    <property type="entry name" value="AAA+_ATPase"/>
</dbReference>
<keyword evidence="3" id="KW-0547">Nucleotide-binding</keyword>
<feature type="domain" description="ABC transporter" evidence="9">
    <location>
        <begin position="1025"/>
        <end position="1263"/>
    </location>
</feature>
<feature type="transmembrane region" description="Helical" evidence="8">
    <location>
        <begin position="818"/>
        <end position="842"/>
    </location>
</feature>
<reference evidence="11 12" key="1">
    <citation type="submission" date="2023-12" db="EMBL/GenBank/DDBJ databases">
        <title>Streptomyces sp. V4-01.</title>
        <authorList>
            <person name="Somphong A."/>
            <person name="Phongsopitanun W."/>
        </authorList>
    </citation>
    <scope>NUCLEOTIDE SEQUENCE [LARGE SCALE GENOMIC DNA]</scope>
    <source>
        <strain evidence="11 12">V4-01</strain>
    </source>
</reference>
<evidence type="ECO:0000313" key="12">
    <source>
        <dbReference type="Proteomes" id="UP001344658"/>
    </source>
</evidence>
<dbReference type="SMART" id="SM00382">
    <property type="entry name" value="AAA"/>
    <property type="match status" value="2"/>
</dbReference>
<keyword evidence="12" id="KW-1185">Reference proteome</keyword>
<feature type="transmembrane region" description="Helical" evidence="8">
    <location>
        <begin position="927"/>
        <end position="949"/>
    </location>
</feature>
<evidence type="ECO:0000256" key="5">
    <source>
        <dbReference type="ARBA" id="ARBA00022989"/>
    </source>
</evidence>
<accession>A0ABU7P8E8</accession>
<dbReference type="PROSITE" id="PS50893">
    <property type="entry name" value="ABC_TRANSPORTER_2"/>
    <property type="match status" value="2"/>
</dbReference>
<evidence type="ECO:0000313" key="11">
    <source>
        <dbReference type="EMBL" id="MEE4542085.1"/>
    </source>
</evidence>
<dbReference type="Proteomes" id="UP001344658">
    <property type="component" value="Unassembled WGS sequence"/>
</dbReference>
<dbReference type="SUPFAM" id="SSF52540">
    <property type="entry name" value="P-loop containing nucleoside triphosphate hydrolases"/>
    <property type="match status" value="2"/>
</dbReference>
<dbReference type="PROSITE" id="PS00211">
    <property type="entry name" value="ABC_TRANSPORTER_1"/>
    <property type="match status" value="1"/>
</dbReference>
<feature type="transmembrane region" description="Helical" evidence="8">
    <location>
        <begin position="154"/>
        <end position="185"/>
    </location>
</feature>
<feature type="domain" description="ABC transmembrane type-1" evidence="10">
    <location>
        <begin position="709"/>
        <end position="991"/>
    </location>
</feature>
<evidence type="ECO:0000256" key="2">
    <source>
        <dbReference type="ARBA" id="ARBA00022692"/>
    </source>
</evidence>
<name>A0ABU7P8E8_9ACTN</name>
<comment type="caution">
    <text evidence="11">The sequence shown here is derived from an EMBL/GenBank/DDBJ whole genome shotgun (WGS) entry which is preliminary data.</text>
</comment>
<gene>
    <name evidence="11" type="ORF">V2S66_08920</name>
</gene>
<dbReference type="CDD" id="cd18546">
    <property type="entry name" value="ABC_6TM_Rv0194_D2_like"/>
    <property type="match status" value="1"/>
</dbReference>
<dbReference type="CDD" id="cd18543">
    <property type="entry name" value="ABC_6TM_Rv0194_D1_like"/>
    <property type="match status" value="1"/>
</dbReference>
<dbReference type="InterPro" id="IPR017871">
    <property type="entry name" value="ABC_transporter-like_CS"/>
</dbReference>
<keyword evidence="2 8" id="KW-0812">Transmembrane</keyword>
<dbReference type="PANTHER" id="PTHR43394">
    <property type="entry name" value="ATP-DEPENDENT PERMEASE MDL1, MITOCHONDRIAL"/>
    <property type="match status" value="1"/>
</dbReference>